<name>A0A7S1TMC3_9RHOD</name>
<feature type="transmembrane region" description="Helical" evidence="1">
    <location>
        <begin position="148"/>
        <end position="169"/>
    </location>
</feature>
<proteinExistence type="predicted"/>
<gene>
    <name evidence="2" type="ORF">EAUS1353_LOCUS2849</name>
</gene>
<protein>
    <submittedName>
        <fullName evidence="2">Uncharacterized protein</fullName>
    </submittedName>
</protein>
<reference evidence="2" key="1">
    <citation type="submission" date="2021-01" db="EMBL/GenBank/DDBJ databases">
        <authorList>
            <person name="Corre E."/>
            <person name="Pelletier E."/>
            <person name="Niang G."/>
            <person name="Scheremetjew M."/>
            <person name="Finn R."/>
            <person name="Kale V."/>
            <person name="Holt S."/>
            <person name="Cochrane G."/>
            <person name="Meng A."/>
            <person name="Brown T."/>
            <person name="Cohen L."/>
        </authorList>
    </citation>
    <scope>NUCLEOTIDE SEQUENCE</scope>
    <source>
        <strain evidence="2">CCMP3124</strain>
    </source>
</reference>
<organism evidence="2">
    <name type="scientific">Erythrolobus australicus</name>
    <dbReference type="NCBI Taxonomy" id="1077150"/>
    <lineage>
        <taxon>Eukaryota</taxon>
        <taxon>Rhodophyta</taxon>
        <taxon>Bangiophyceae</taxon>
        <taxon>Porphyridiales</taxon>
        <taxon>Porphyridiaceae</taxon>
        <taxon>Erythrolobus</taxon>
    </lineage>
</organism>
<feature type="transmembrane region" description="Helical" evidence="1">
    <location>
        <begin position="107"/>
        <end position="128"/>
    </location>
</feature>
<keyword evidence="1" id="KW-1133">Transmembrane helix</keyword>
<dbReference type="EMBL" id="HBGI01004416">
    <property type="protein sequence ID" value="CAD9241109.1"/>
    <property type="molecule type" value="Transcribed_RNA"/>
</dbReference>
<evidence type="ECO:0000313" key="2">
    <source>
        <dbReference type="EMBL" id="CAD9241109.1"/>
    </source>
</evidence>
<keyword evidence="1" id="KW-0812">Transmembrane</keyword>
<dbReference type="AlphaFoldDB" id="A0A7S1TMC3"/>
<keyword evidence="1" id="KW-0472">Membrane</keyword>
<evidence type="ECO:0000256" key="1">
    <source>
        <dbReference type="SAM" id="Phobius"/>
    </source>
</evidence>
<sequence length="172" mass="18748">MGSAFCCSSGARWLGIDLRQIPQLSAHPTRSRVGSVRQLRLRGWRGARGQLLQMKASKSDGDEDARSPGKLSAEEMLARDLEVMRSRRAAKAASTTDSKAGFDGGALLQKILIADFFLVLGFLAWLAVAVVSGNDDWYSQWYSLWEPFIQPALGVLMLGTIVSGLTSAMNKK</sequence>
<accession>A0A7S1TMC3</accession>